<evidence type="ECO:0000313" key="2">
    <source>
        <dbReference type="EMBL" id="CAD7398239.1"/>
    </source>
</evidence>
<accession>A0A7R9GUR9</accession>
<feature type="coiled-coil region" evidence="1">
    <location>
        <begin position="589"/>
        <end position="647"/>
    </location>
</feature>
<proteinExistence type="predicted"/>
<keyword evidence="1" id="KW-0175">Coiled coil</keyword>
<name>A0A7R9GUR9_TIMCR</name>
<evidence type="ECO:0000256" key="1">
    <source>
        <dbReference type="SAM" id="Coils"/>
    </source>
</evidence>
<organism evidence="2">
    <name type="scientific">Timema cristinae</name>
    <name type="common">Walking stick</name>
    <dbReference type="NCBI Taxonomy" id="61476"/>
    <lineage>
        <taxon>Eukaryota</taxon>
        <taxon>Metazoa</taxon>
        <taxon>Ecdysozoa</taxon>
        <taxon>Arthropoda</taxon>
        <taxon>Hexapoda</taxon>
        <taxon>Insecta</taxon>
        <taxon>Pterygota</taxon>
        <taxon>Neoptera</taxon>
        <taxon>Polyneoptera</taxon>
        <taxon>Phasmatodea</taxon>
        <taxon>Timematodea</taxon>
        <taxon>Timematoidea</taxon>
        <taxon>Timematidae</taxon>
        <taxon>Timema</taxon>
    </lineage>
</organism>
<dbReference type="EMBL" id="OC317651">
    <property type="protein sequence ID" value="CAD7398239.1"/>
    <property type="molecule type" value="Genomic_DNA"/>
</dbReference>
<protein>
    <submittedName>
        <fullName evidence="2">Uncharacterized protein</fullName>
    </submittedName>
</protein>
<reference evidence="2" key="1">
    <citation type="submission" date="2020-11" db="EMBL/GenBank/DDBJ databases">
        <authorList>
            <person name="Tran Van P."/>
        </authorList>
    </citation>
    <scope>NUCLEOTIDE SEQUENCE</scope>
</reference>
<dbReference type="AlphaFoldDB" id="A0A7R9GUR9"/>
<gene>
    <name evidence="2" type="ORF">TCEB3V08_LOCUS4418</name>
</gene>
<sequence>MCVPPLPPAPIPPAQSAQRLTVFQDFYIEPDENLIEEAAQQPSIFDRSSPVYRDQHVKDNTWKVISGIVKSNGEQTLEKHWIPRLRLTTPRLRSQTRDAPSDSTLGVTLMLVRLNINNPQLELRGKNRRVKRTVPVGEIKRIVKQTHTTLDIISEGTAWLLLGNSVVTIQFLCGQSPLKYKTRFASLSARMKGTVVSPSSATSLSPLIGYYVAKASEDAEIRTRNALTVLQLRDLQVRLLQDRVASLEYGRGQPLLSGVYVPTLRLPPSPETYDDEGYLSRGLHVSGRFIDSSRSLLEGAFENYGPDATTCTVPDNRGYVCASNTTDNTVRLTLNGDKGISNMEGCDGIYNVFGQSLKNDERLVRAISSFQVTAKLQLKSERVKTLELERILEEKIINMCNILIKAYKVKIVASDANSTCSQLSDSDESLEGSEPIHVSTSIDSVLLPYDTNEEDPKYGFKSIDLNSSMLPKYPKKSSGTLSHITKLKNSIKCLRRKYKSAKNRLIYQEKELETKTLAQNNLKYMLDRSNNQLLQFHDELMKTRVENDTLNRNIFEILSKNNGACDIEFNGESLKQTSAILRNRIRAIHRQLTFRVKEVNRLKQELENSQKCVCSLKKRAGEVEANINNKQKQVENYKQQILDSNNKLTLSSSQNERLATENKTLKTIRILLKMALDHKNNRVKAVALSEMSLPSQEAQNIALSFLNMSQSELQELYAASTTNLDQKSDEWRHWVDKCRRFIIEDIFADELANYLYEIIMEQFA</sequence>
<feature type="coiled-coil region" evidence="1">
    <location>
        <begin position="484"/>
        <end position="511"/>
    </location>
</feature>